<dbReference type="EMBL" id="BJLD01000018">
    <property type="protein sequence ID" value="GEA44735.1"/>
    <property type="molecule type" value="Genomic_DNA"/>
</dbReference>
<proteinExistence type="predicted"/>
<dbReference type="EMBL" id="BJLD01000001">
    <property type="protein sequence ID" value="GEA42037.1"/>
    <property type="molecule type" value="Genomic_DNA"/>
</dbReference>
<evidence type="ECO:0000313" key="2">
    <source>
        <dbReference type="EMBL" id="GEA44735.1"/>
    </source>
</evidence>
<dbReference type="RefSeq" id="WP_005529673.1">
    <property type="nucleotide sequence ID" value="NZ_BJLD01000001.1"/>
</dbReference>
<protein>
    <submittedName>
        <fullName evidence="1">Bacteriophage minor tail subunit</fullName>
    </submittedName>
</protein>
<evidence type="ECO:0000313" key="3">
    <source>
        <dbReference type="Proteomes" id="UP000315234"/>
    </source>
</evidence>
<evidence type="ECO:0000313" key="1">
    <source>
        <dbReference type="EMBL" id="GEA42037.1"/>
    </source>
</evidence>
<comment type="caution">
    <text evidence="1">The sequence shown here is derived from an EMBL/GenBank/DDBJ whole genome shotgun (WGS) entry which is preliminary data.</text>
</comment>
<sequence length="355" mass="37514">MADSVPTYGDLETKLILKWVDTSDVLATQRAIIEVTPSAAFLELPRGLRGQKGEKGDPGPGLWFRNLITSKSQLPTDLRQVDAGAAYPDVNSRSLWVWDGRDYLEIPNFIGMPGAPGKTPRPQIGSVVPGRDASVSINHAASTEDSFVLDFVLPQGPQGKPGLKGDPGDAGKLADSPDVDMARAPLIGESLMWTGQKWAPRTVLAPTGPWILSPNDFKSVDITVADGEIESDQLVASVTVPGLSYDWRPLVINGQVNIKAGLGIRVDAEVRVGNAQSGDVVGRSIGTVNQNGPSAITASADALVTPGASYGVVKANTATTFYVVLKKKQGTGSWSFVRDGASLAIMAQPVNTNFN</sequence>
<name>A0AAQ1Z8J3_CORST</name>
<dbReference type="AlphaFoldDB" id="A0AAQ1Z8J3"/>
<dbReference type="Proteomes" id="UP000315234">
    <property type="component" value="Unassembled WGS sequence"/>
</dbReference>
<reference evidence="1 3" key="1">
    <citation type="submission" date="2019-06" db="EMBL/GenBank/DDBJ databases">
        <title>Draft genome sequence of Corynebacterium striatum NBRC 15291.</title>
        <authorList>
            <person name="Miura T."/>
            <person name="Furukawa M."/>
            <person name="Shimamura M."/>
            <person name="Ohyama Y."/>
            <person name="Yamazoe A."/>
            <person name="Kawasaki H."/>
        </authorList>
    </citation>
    <scope>NUCLEOTIDE SEQUENCE [LARGE SCALE GENOMIC DNA]</scope>
    <source>
        <strain evidence="1 3">NBRC 15291</strain>
    </source>
</reference>
<accession>A0AAQ1Z8J3</accession>
<gene>
    <name evidence="1" type="ORF">Cst04h_02070</name>
    <name evidence="2" type="ORF">Cst04h_29050</name>
</gene>
<organism evidence="1 3">
    <name type="scientific">Corynebacterium striatum</name>
    <dbReference type="NCBI Taxonomy" id="43770"/>
    <lineage>
        <taxon>Bacteria</taxon>
        <taxon>Bacillati</taxon>
        <taxon>Actinomycetota</taxon>
        <taxon>Actinomycetes</taxon>
        <taxon>Mycobacteriales</taxon>
        <taxon>Corynebacteriaceae</taxon>
        <taxon>Corynebacterium</taxon>
    </lineage>
</organism>